<organism evidence="6 8">
    <name type="scientific">Araneus ventricosus</name>
    <name type="common">Orbweaver spider</name>
    <name type="synonym">Epeira ventricosa</name>
    <dbReference type="NCBI Taxonomy" id="182803"/>
    <lineage>
        <taxon>Eukaryota</taxon>
        <taxon>Metazoa</taxon>
        <taxon>Ecdysozoa</taxon>
        <taxon>Arthropoda</taxon>
        <taxon>Chelicerata</taxon>
        <taxon>Arachnida</taxon>
        <taxon>Araneae</taxon>
        <taxon>Araneomorphae</taxon>
        <taxon>Entelegynae</taxon>
        <taxon>Araneoidea</taxon>
        <taxon>Araneidae</taxon>
        <taxon>Araneus</taxon>
    </lineage>
</organism>
<keyword evidence="8" id="KW-1185">Reference proteome</keyword>
<name>A0A4Y2LRS7_ARAVE</name>
<dbReference type="GO" id="GO:0005248">
    <property type="term" value="F:voltage-gated sodium channel activity"/>
    <property type="evidence" value="ECO:0007669"/>
    <property type="project" value="TreeGrafter"/>
</dbReference>
<dbReference type="EMBL" id="BGPR01119716">
    <property type="protein sequence ID" value="GBN16547.1"/>
    <property type="molecule type" value="Genomic_DNA"/>
</dbReference>
<gene>
    <name evidence="6" type="ORF">AVEN_112054_1</name>
    <name evidence="7" type="ORF">AVEN_133390_1</name>
</gene>
<comment type="caution">
    <text evidence="6">The sequence shown here is derived from an EMBL/GenBank/DDBJ whole genome shotgun (WGS) entry which is preliminary data.</text>
</comment>
<evidence type="ECO:0000256" key="4">
    <source>
        <dbReference type="ARBA" id="ARBA00023136"/>
    </source>
</evidence>
<comment type="subcellular location">
    <subcellularLocation>
        <location evidence="1">Membrane</location>
        <topology evidence="1">Multi-pass membrane protein</topology>
    </subcellularLocation>
</comment>
<dbReference type="InterPro" id="IPR043203">
    <property type="entry name" value="VGCC_Ca_Na"/>
</dbReference>
<dbReference type="Pfam" id="PF00520">
    <property type="entry name" value="Ion_trans"/>
    <property type="match status" value="1"/>
</dbReference>
<accession>A0A4Y2LRS7</accession>
<dbReference type="PANTHER" id="PTHR10037:SF230">
    <property type="entry name" value="CA[2+]-CHANNEL PROTEIN ALPHA[[1]] SUBUNIT T, ISOFORM F"/>
    <property type="match status" value="1"/>
</dbReference>
<evidence type="ECO:0000256" key="3">
    <source>
        <dbReference type="ARBA" id="ARBA00022989"/>
    </source>
</evidence>
<dbReference type="GO" id="GO:0086010">
    <property type="term" value="P:membrane depolarization during action potential"/>
    <property type="evidence" value="ECO:0007669"/>
    <property type="project" value="TreeGrafter"/>
</dbReference>
<keyword evidence="4" id="KW-0472">Membrane</keyword>
<proteinExistence type="predicted"/>
<evidence type="ECO:0000313" key="8">
    <source>
        <dbReference type="Proteomes" id="UP000499080"/>
    </source>
</evidence>
<feature type="non-terminal residue" evidence="6">
    <location>
        <position position="1"/>
    </location>
</feature>
<dbReference type="GO" id="GO:0043005">
    <property type="term" value="C:neuron projection"/>
    <property type="evidence" value="ECO:0007669"/>
    <property type="project" value="TreeGrafter"/>
</dbReference>
<dbReference type="Proteomes" id="UP000499080">
    <property type="component" value="Unassembled WGS sequence"/>
</dbReference>
<keyword evidence="2" id="KW-0812">Transmembrane</keyword>
<dbReference type="GO" id="GO:0008332">
    <property type="term" value="F:low voltage-gated calcium channel activity"/>
    <property type="evidence" value="ECO:0007669"/>
    <property type="project" value="TreeGrafter"/>
</dbReference>
<sequence>SYNIVIDGFYCIMNPWLMDLTLYTKTNGGGRDALVERSRPWDRRVSGDISVDPPHPCGDAGYQCKGTEEVCRLYWEGPNYGITNFDNFGLAMLTVFTCVTNEGWTSVLYHVSSK</sequence>
<evidence type="ECO:0000313" key="6">
    <source>
        <dbReference type="EMBL" id="GBN16256.1"/>
    </source>
</evidence>
<dbReference type="AlphaFoldDB" id="A0A4Y2LRS7"/>
<evidence type="ECO:0000313" key="7">
    <source>
        <dbReference type="EMBL" id="GBN16547.1"/>
    </source>
</evidence>
<protein>
    <recommendedName>
        <fullName evidence="5">Ion transport domain-containing protein</fullName>
    </recommendedName>
</protein>
<evidence type="ECO:0000256" key="1">
    <source>
        <dbReference type="ARBA" id="ARBA00004141"/>
    </source>
</evidence>
<evidence type="ECO:0000259" key="5">
    <source>
        <dbReference type="Pfam" id="PF00520"/>
    </source>
</evidence>
<evidence type="ECO:0000256" key="2">
    <source>
        <dbReference type="ARBA" id="ARBA00022692"/>
    </source>
</evidence>
<reference evidence="6 8" key="1">
    <citation type="journal article" date="2019" name="Sci. Rep.">
        <title>Orb-weaving spider Araneus ventricosus genome elucidates the spidroin gene catalogue.</title>
        <authorList>
            <person name="Kono N."/>
            <person name="Nakamura H."/>
            <person name="Ohtoshi R."/>
            <person name="Moran D.A.P."/>
            <person name="Shinohara A."/>
            <person name="Yoshida Y."/>
            <person name="Fujiwara M."/>
            <person name="Mori M."/>
            <person name="Tomita M."/>
            <person name="Arakawa K."/>
        </authorList>
    </citation>
    <scope>NUCLEOTIDE SEQUENCE [LARGE SCALE GENOMIC DNA]</scope>
</reference>
<dbReference type="GO" id="GO:0001518">
    <property type="term" value="C:voltage-gated sodium channel complex"/>
    <property type="evidence" value="ECO:0007669"/>
    <property type="project" value="TreeGrafter"/>
</dbReference>
<dbReference type="OrthoDB" id="6425537at2759"/>
<dbReference type="InterPro" id="IPR005821">
    <property type="entry name" value="Ion_trans_dom"/>
</dbReference>
<dbReference type="EMBL" id="BGPR01119601">
    <property type="protein sequence ID" value="GBN16256.1"/>
    <property type="molecule type" value="Genomic_DNA"/>
</dbReference>
<dbReference type="PANTHER" id="PTHR10037">
    <property type="entry name" value="VOLTAGE-GATED CATION CHANNEL CALCIUM AND SODIUM"/>
    <property type="match status" value="1"/>
</dbReference>
<feature type="domain" description="Ion transport" evidence="5">
    <location>
        <begin position="72"/>
        <end position="112"/>
    </location>
</feature>
<keyword evidence="3" id="KW-1133">Transmembrane helix</keyword>
<dbReference type="GO" id="GO:0070509">
    <property type="term" value="P:calcium ion import"/>
    <property type="evidence" value="ECO:0007669"/>
    <property type="project" value="TreeGrafter"/>
</dbReference>
<dbReference type="Gene3D" id="1.10.287.70">
    <property type="match status" value="1"/>
</dbReference>